<comment type="subcellular location">
    <subcellularLocation>
        <location evidence="4">Cell membrane</location>
        <topology evidence="4">Lipid-anchor</topology>
    </subcellularLocation>
</comment>
<keyword evidence="4" id="KW-0472">Membrane</keyword>
<dbReference type="Proteomes" id="UP000249725">
    <property type="component" value="Unassembled WGS sequence"/>
</dbReference>
<evidence type="ECO:0000313" key="9">
    <source>
        <dbReference type="Proteomes" id="UP000249725"/>
    </source>
</evidence>
<dbReference type="OrthoDB" id="9779128at2"/>
<dbReference type="HAMAP" id="MF_02071">
    <property type="entry name" value="RlpA"/>
    <property type="match status" value="1"/>
</dbReference>
<feature type="signal peptide" evidence="6">
    <location>
        <begin position="1"/>
        <end position="28"/>
    </location>
</feature>
<dbReference type="InterPro" id="IPR036908">
    <property type="entry name" value="RlpA-like_sf"/>
</dbReference>
<evidence type="ECO:0000313" key="8">
    <source>
        <dbReference type="EMBL" id="RAK52153.1"/>
    </source>
</evidence>
<keyword evidence="3 4" id="KW-0961">Cell wall biogenesis/degradation</keyword>
<keyword evidence="2 4" id="KW-0456">Lyase</keyword>
<feature type="chain" id="PRO_5016472415" description="Endolytic peptidoglycan transglycosylase RlpA" evidence="6">
    <location>
        <begin position="29"/>
        <end position="373"/>
    </location>
</feature>
<organism evidence="8 9">
    <name type="scientific">Phenylobacterium deserti</name>
    <dbReference type="NCBI Taxonomy" id="1914756"/>
    <lineage>
        <taxon>Bacteria</taxon>
        <taxon>Pseudomonadati</taxon>
        <taxon>Pseudomonadota</taxon>
        <taxon>Alphaproteobacteria</taxon>
        <taxon>Caulobacterales</taxon>
        <taxon>Caulobacteraceae</taxon>
        <taxon>Phenylobacterium</taxon>
    </lineage>
</organism>
<evidence type="ECO:0000256" key="6">
    <source>
        <dbReference type="SAM" id="SignalP"/>
    </source>
</evidence>
<dbReference type="InterPro" id="IPR036680">
    <property type="entry name" value="SPOR-like_sf"/>
</dbReference>
<dbReference type="Pfam" id="PF03330">
    <property type="entry name" value="DPBB_1"/>
    <property type="match status" value="1"/>
</dbReference>
<dbReference type="InterPro" id="IPR034718">
    <property type="entry name" value="RlpA"/>
</dbReference>
<reference evidence="9" key="1">
    <citation type="submission" date="2018-05" db="EMBL/GenBank/DDBJ databases">
        <authorList>
            <person name="Li X."/>
        </authorList>
    </citation>
    <scope>NUCLEOTIDE SEQUENCE [LARGE SCALE GENOMIC DNA]</scope>
    <source>
        <strain evidence="9">YIM 73061</strain>
    </source>
</reference>
<dbReference type="InterPro" id="IPR007730">
    <property type="entry name" value="SPOR-like_dom"/>
</dbReference>
<keyword evidence="4" id="KW-0564">Palmitate</keyword>
<dbReference type="Gene3D" id="2.40.40.10">
    <property type="entry name" value="RlpA-like domain"/>
    <property type="match status" value="1"/>
</dbReference>
<dbReference type="CDD" id="cd22268">
    <property type="entry name" value="DPBB_RlpA-like"/>
    <property type="match status" value="1"/>
</dbReference>
<dbReference type="PROSITE" id="PS51724">
    <property type="entry name" value="SPOR"/>
    <property type="match status" value="1"/>
</dbReference>
<dbReference type="InterPro" id="IPR012997">
    <property type="entry name" value="RplA"/>
</dbReference>
<dbReference type="GO" id="GO:0009279">
    <property type="term" value="C:cell outer membrane"/>
    <property type="evidence" value="ECO:0007669"/>
    <property type="project" value="TreeGrafter"/>
</dbReference>
<dbReference type="EC" id="4.2.2.-" evidence="4"/>
<dbReference type="AlphaFoldDB" id="A0A328ABH7"/>
<evidence type="ECO:0000256" key="5">
    <source>
        <dbReference type="RuleBase" id="RU003495"/>
    </source>
</evidence>
<keyword evidence="4" id="KW-0449">Lipoprotein</keyword>
<dbReference type="InterPro" id="IPR009009">
    <property type="entry name" value="RlpA-like_DPBB"/>
</dbReference>
<dbReference type="GO" id="GO:0000270">
    <property type="term" value="P:peptidoglycan metabolic process"/>
    <property type="evidence" value="ECO:0007669"/>
    <property type="project" value="UniProtKB-UniRule"/>
</dbReference>
<evidence type="ECO:0000256" key="1">
    <source>
        <dbReference type="ARBA" id="ARBA00022729"/>
    </source>
</evidence>
<evidence type="ECO:0000256" key="4">
    <source>
        <dbReference type="HAMAP-Rule" id="MF_02071"/>
    </source>
</evidence>
<dbReference type="EMBL" id="QFYR01000003">
    <property type="protein sequence ID" value="RAK52153.1"/>
    <property type="molecule type" value="Genomic_DNA"/>
</dbReference>
<dbReference type="GO" id="GO:0005886">
    <property type="term" value="C:plasma membrane"/>
    <property type="evidence" value="ECO:0007669"/>
    <property type="project" value="UniProtKB-SubCell"/>
</dbReference>
<dbReference type="PANTHER" id="PTHR34183:SF1">
    <property type="entry name" value="ENDOLYTIC PEPTIDOGLYCAN TRANSGLYCOSYLASE RLPA"/>
    <property type="match status" value="1"/>
</dbReference>
<dbReference type="PROSITE" id="PS51257">
    <property type="entry name" value="PROKAR_LIPOPROTEIN"/>
    <property type="match status" value="1"/>
</dbReference>
<sequence>MPVLSAKALRLVRLATVLCAGASLAACASVQPKYATNQTGGAGAPRPSGQGVYKVGKPYQINGVWYYPSEQPNYNETGVASWYGDAFHLKATANGELFDMNAFTAAHKTLPLPSIVEVTNLDNGKKMKVRVNDRGPFVGDRIIDMSYAAAQELGFDRKGLARVRVKYVGPAPVGGPDPFLTYAKADAQRRYQPAPLNVTPAAPPAAAPAPYRNDSFQVASAAPVTASKPVPLDAAVATSLKAQVPEYRRPSSHAPLTGEALPDIRPTARAEGPVAPSSQPDVYAPAPAAVASSGSDSGFRIQAGAFAERANAERAVAQLSGAGEAVIESLALRDGGSLWRVVLPGPADEAEAYALRDRVAEIGFADARVVRAF</sequence>
<dbReference type="Gene3D" id="3.30.70.1070">
    <property type="entry name" value="Sporulation related repeat"/>
    <property type="match status" value="1"/>
</dbReference>
<evidence type="ECO:0000259" key="7">
    <source>
        <dbReference type="PROSITE" id="PS51724"/>
    </source>
</evidence>
<name>A0A328ABH7_9CAUL</name>
<comment type="caution">
    <text evidence="8">The sequence shown here is derived from an EMBL/GenBank/DDBJ whole genome shotgun (WGS) entry which is preliminary data.</text>
</comment>
<dbReference type="SUPFAM" id="SSF50685">
    <property type="entry name" value="Barwin-like endoglucanases"/>
    <property type="match status" value="1"/>
</dbReference>
<protein>
    <recommendedName>
        <fullName evidence="4">Endolytic peptidoglycan transglycosylase RlpA</fullName>
        <ecNumber evidence="4">4.2.2.-</ecNumber>
    </recommendedName>
</protein>
<dbReference type="SUPFAM" id="SSF110997">
    <property type="entry name" value="Sporulation related repeat"/>
    <property type="match status" value="1"/>
</dbReference>
<keyword evidence="9" id="KW-1185">Reference proteome</keyword>
<keyword evidence="4" id="KW-1003">Cell membrane</keyword>
<comment type="function">
    <text evidence="4">Lytic transglycosylase with a strong preference for naked glycan strands that lack stem peptides.</text>
</comment>
<dbReference type="GO" id="GO:0071555">
    <property type="term" value="P:cell wall organization"/>
    <property type="evidence" value="ECO:0007669"/>
    <property type="project" value="UniProtKB-KW"/>
</dbReference>
<evidence type="ECO:0000256" key="2">
    <source>
        <dbReference type="ARBA" id="ARBA00023239"/>
    </source>
</evidence>
<dbReference type="RefSeq" id="WP_111515477.1">
    <property type="nucleotide sequence ID" value="NZ_QFYR01000003.1"/>
</dbReference>
<feature type="domain" description="SPOR" evidence="7">
    <location>
        <begin position="293"/>
        <end position="372"/>
    </location>
</feature>
<comment type="similarity">
    <text evidence="4 5">Belongs to the RlpA family.</text>
</comment>
<dbReference type="GO" id="GO:0042834">
    <property type="term" value="F:peptidoglycan binding"/>
    <property type="evidence" value="ECO:0007669"/>
    <property type="project" value="InterPro"/>
</dbReference>
<accession>A0A328ABH7</accession>
<dbReference type="PANTHER" id="PTHR34183">
    <property type="entry name" value="ENDOLYTIC PEPTIDOGLYCAN TRANSGLYCOSYLASE RLPA"/>
    <property type="match status" value="1"/>
</dbReference>
<evidence type="ECO:0000256" key="3">
    <source>
        <dbReference type="ARBA" id="ARBA00023316"/>
    </source>
</evidence>
<dbReference type="GO" id="GO:0008932">
    <property type="term" value="F:lytic endotransglycosylase activity"/>
    <property type="evidence" value="ECO:0007669"/>
    <property type="project" value="UniProtKB-UniRule"/>
</dbReference>
<dbReference type="Pfam" id="PF05036">
    <property type="entry name" value="SPOR"/>
    <property type="match status" value="1"/>
</dbReference>
<gene>
    <name evidence="4" type="primary">rlpA</name>
    <name evidence="8" type="ORF">DJ018_13440</name>
</gene>
<dbReference type="NCBIfam" id="TIGR00413">
    <property type="entry name" value="rlpA"/>
    <property type="match status" value="1"/>
</dbReference>
<proteinExistence type="inferred from homology"/>
<keyword evidence="1 6" id="KW-0732">Signal</keyword>